<evidence type="ECO:0000313" key="3">
    <source>
        <dbReference type="EMBL" id="ANU64624.1"/>
    </source>
</evidence>
<dbReference type="Proteomes" id="UP000186351">
    <property type="component" value="Chromosome"/>
</dbReference>
<keyword evidence="5" id="KW-1185">Reference proteome</keyword>
<feature type="signal peptide" evidence="1">
    <location>
        <begin position="1"/>
        <end position="25"/>
    </location>
</feature>
<dbReference type="OrthoDB" id="9809780at2"/>
<dbReference type="Proteomes" id="UP000306630">
    <property type="component" value="Unassembled WGS sequence"/>
</dbReference>
<dbReference type="EMBL" id="CP015402">
    <property type="protein sequence ID" value="ANU64624.1"/>
    <property type="molecule type" value="Genomic_DNA"/>
</dbReference>
<dbReference type="AlphaFoldDB" id="A0A1B1SCR5"/>
<reference evidence="4" key="3">
    <citation type="submission" date="2019-04" db="EMBL/GenBank/DDBJ databases">
        <title>Microbes associate with the intestines of laboratory mice.</title>
        <authorList>
            <person name="Navarre W."/>
            <person name="Wong E."/>
            <person name="Huang K."/>
            <person name="Tropini C."/>
            <person name="Ng K."/>
            <person name="Yu B."/>
        </authorList>
    </citation>
    <scope>NUCLEOTIDE SEQUENCE [LARGE SCALE GENOMIC DNA]</scope>
    <source>
        <strain evidence="4">NM06_A21</strain>
    </source>
</reference>
<feature type="chain" id="PRO_5008529525" evidence="1">
    <location>
        <begin position="26"/>
        <end position="1140"/>
    </location>
</feature>
<dbReference type="InterPro" id="IPR029030">
    <property type="entry name" value="Caspase-like_dom_sf"/>
</dbReference>
<dbReference type="SUPFAM" id="SSF52129">
    <property type="entry name" value="Caspase-like"/>
    <property type="match status" value="1"/>
</dbReference>
<dbReference type="InterPro" id="IPR001769">
    <property type="entry name" value="Gingipain"/>
</dbReference>
<evidence type="ECO:0000259" key="2">
    <source>
        <dbReference type="Pfam" id="PF01364"/>
    </source>
</evidence>
<gene>
    <name evidence="4" type="primary">porU</name>
    <name evidence="3" type="ORF">A4V02_13430</name>
    <name evidence="4" type="ORF">E5333_12445</name>
</gene>
<reference evidence="5" key="1">
    <citation type="submission" date="2016-04" db="EMBL/GenBank/DDBJ databases">
        <title>Complete Genome Sequences of Twelve Strains of a Stable Defined Moderately Diverse Mouse Microbiota 2 (sDMDMm2).</title>
        <authorList>
            <person name="Uchimura Y."/>
            <person name="Wyss M."/>
            <person name="Brugiroux S."/>
            <person name="Limenitakis J.P."/>
            <person name="Stecher B."/>
            <person name="McCoy K.D."/>
            <person name="Macpherson A.J."/>
        </authorList>
    </citation>
    <scope>NUCLEOTIDE SEQUENCE [LARGE SCALE GENOMIC DNA]</scope>
    <source>
        <strain evidence="5">YL27</strain>
    </source>
</reference>
<dbReference type="RefSeq" id="WP_068961899.1">
    <property type="nucleotide sequence ID" value="NZ_CAJTAP010000016.1"/>
</dbReference>
<evidence type="ECO:0000313" key="5">
    <source>
        <dbReference type="Proteomes" id="UP000186351"/>
    </source>
</evidence>
<dbReference type="GO" id="GO:0008234">
    <property type="term" value="F:cysteine-type peptidase activity"/>
    <property type="evidence" value="ECO:0007669"/>
    <property type="project" value="InterPro"/>
</dbReference>
<dbReference type="EMBL" id="SRYD01000058">
    <property type="protein sequence ID" value="TGY70685.1"/>
    <property type="molecule type" value="Genomic_DNA"/>
</dbReference>
<dbReference type="KEGG" id="pary:A4V02_13430"/>
<accession>A0A1Z2XFR9</accession>
<protein>
    <submittedName>
        <fullName evidence="4">Type IX secretion system sortase PorU</fullName>
    </submittedName>
</protein>
<dbReference type="GeneID" id="65537876"/>
<sequence>MNILYRNIIAMACMVACMLLLPADAAALPLDTYAPQSKLSSGHWVKIKVSDSGIYRITPDQLRKWGFQQPENVRVYGYGGNIQSDILNAVTYTDDLPLAGCEYTSRGLFFYAHGPLSWEQDPSGRYLPVHNYYSTDAYYFLSDAPGTTGGIPATGSPVRAGNATEQFTEHLLHETETMSPGETGHVLLGEDFRTRTTQTFSFNLPGNVSENVWIRTVFGANVQYSIARIQMNVNGNAVTPSPNYIDTSDLSDARHYKSANMIASTTLGDNIGKLDIGITFSCTGTVRLARLDNITVNYTRALSLDGAQLAFRTDRGFALAASGNIRIWDITSPGAVARVDFTVDGGKACSTPTFSGVREYVAWNADAEFPTPAYVGTTANQNLHGEETPDMVIFTLPQWKARAEQLADIHRAAPQNLKVLVVNAEQVYNEFSSGTPDIGAFRRMLKMMWDRGRESANPATGSDSKLQYALMFGRAFYDHRGITPEGRSYLNSILPQWQSIDGETDNVSYTTEDYLAFLRDDSGAYPGQDYHCIGVGRIPVNNANEAKVILEKIRNYVRDSRKNDWKNRYLLCADDGNDSKHLTQMEDTESLLKKNGFGADNIFHKVYIDAFTIINGKAPDARERMQRYLDQGVIWWWYIGHASATSWTGEGLLELTDINVASYPHAPMLFAATCNFLRWDRIQTSGAEMLFFNPNGIIGAIAATRPVYIDYNKTMAFGVAQTANLRDPAGNPLSIGEIFRRAKNTSLNNDSNKLRYVLMGDPALPLAIPQEKALLEAIDNTPLDPDNPPSIMAQQRLTISGRILDSEGNTDTSFNGYVTPTIYDAEYSTTTQGHNTVENGVLVEGKQEIIEEMGERLFVGRGNVTAGEFEVNVAMPIEISGNYRPATMNLYAVSDDTSRDACGVNREFYVYGFASDVEPDNNAPVIEFFGLNTEGFRSGQTVNATPMVIARVRDDIGINISTAGIGHQINLQLDSNVTYPEAVYYYTPGEDGAVSGNLNFLMPELTAGTHTLRLRVWDTSNNMAESQIEFSVDPRQAPEIFDLYADCNPARDHTNFIVSHNRPDIVMHVKVEVFDLMGRPVWTGEQNAKSDMGLSEPLAWDLTDPAGRRVNRGIYLYRATVTTDHEQYVSASRKLAVTAP</sequence>
<organism evidence="3 5">
    <name type="scientific">Muribaculum intestinale</name>
    <dbReference type="NCBI Taxonomy" id="1796646"/>
    <lineage>
        <taxon>Bacteria</taxon>
        <taxon>Pseudomonadati</taxon>
        <taxon>Bacteroidota</taxon>
        <taxon>Bacteroidia</taxon>
        <taxon>Bacteroidales</taxon>
        <taxon>Muribaculaceae</taxon>
        <taxon>Muribaculum</taxon>
    </lineage>
</organism>
<dbReference type="Pfam" id="PF01364">
    <property type="entry name" value="Peptidase_C25"/>
    <property type="match status" value="1"/>
</dbReference>
<feature type="domain" description="Gingipain" evidence="2">
    <location>
        <begin position="391"/>
        <end position="766"/>
    </location>
</feature>
<dbReference type="STRING" id="1796646.A4V02_13430"/>
<proteinExistence type="predicted"/>
<dbReference type="GO" id="GO:0006508">
    <property type="term" value="P:proteolysis"/>
    <property type="evidence" value="ECO:0007669"/>
    <property type="project" value="InterPro"/>
</dbReference>
<evidence type="ECO:0000313" key="4">
    <source>
        <dbReference type="EMBL" id="TGY70685.1"/>
    </source>
</evidence>
<dbReference type="Gene3D" id="2.60.40.4070">
    <property type="match status" value="1"/>
</dbReference>
<keyword evidence="1" id="KW-0732">Signal</keyword>
<dbReference type="NCBIfam" id="NF033707">
    <property type="entry name" value="T9SS_sortase"/>
    <property type="match status" value="1"/>
</dbReference>
<accession>A0A1B1SCR5</accession>
<name>A0A1B1SCR5_9BACT</name>
<dbReference type="Gene3D" id="3.40.50.1460">
    <property type="match status" value="1"/>
</dbReference>
<evidence type="ECO:0000256" key="1">
    <source>
        <dbReference type="SAM" id="SignalP"/>
    </source>
</evidence>
<reference evidence="3" key="2">
    <citation type="submission" date="2017-04" db="EMBL/GenBank/DDBJ databases">
        <title>Complete Genome Sequences of Twelve Strains of a Stable Defined Moderately Diverse Mouse Microbiota 2 (sDMDMm2).</title>
        <authorList>
            <person name="Uchimura Y."/>
            <person name="Wyss M."/>
            <person name="Brugiroux S."/>
            <person name="Limenitakis J.P."/>
            <person name="Stecher B."/>
            <person name="McCoy K.D."/>
            <person name="Macpherson A.J."/>
        </authorList>
    </citation>
    <scope>NUCLEOTIDE SEQUENCE</scope>
    <source>
        <strain evidence="3">YL27</strain>
    </source>
</reference>
<dbReference type="CDD" id="cd02258">
    <property type="entry name" value="Peptidase_C25_N"/>
    <property type="match status" value="1"/>
</dbReference>